<evidence type="ECO:0000256" key="4">
    <source>
        <dbReference type="ARBA" id="ARBA00023015"/>
    </source>
</evidence>
<comment type="subcellular location">
    <subcellularLocation>
        <location evidence="7">Cytoplasm</location>
        <location evidence="7">Nucleoid</location>
    </subcellularLocation>
</comment>
<evidence type="ECO:0000313" key="10">
    <source>
        <dbReference type="Proteomes" id="UP001239909"/>
    </source>
</evidence>
<dbReference type="InterPro" id="IPR007159">
    <property type="entry name" value="SpoVT-AbrB_dom"/>
</dbReference>
<dbReference type="HAMAP" id="MF_01008">
    <property type="entry name" value="MraZ"/>
    <property type="match status" value="1"/>
</dbReference>
<comment type="caution">
    <text evidence="9">The sequence shown here is derived from an EMBL/GenBank/DDBJ whole genome shotgun (WGS) entry which is preliminary data.</text>
</comment>
<evidence type="ECO:0000259" key="8">
    <source>
        <dbReference type="PROSITE" id="PS51740"/>
    </source>
</evidence>
<dbReference type="Proteomes" id="UP001239909">
    <property type="component" value="Unassembled WGS sequence"/>
</dbReference>
<dbReference type="CDD" id="cd16320">
    <property type="entry name" value="MraZ_N"/>
    <property type="match status" value="1"/>
</dbReference>
<proteinExistence type="inferred from homology"/>
<sequence>MFIGSAKHKVDAKGRVSLPSDYREVLSFHRCAEEFILVPAGRGDSHLGMTRVAHERLVSRVNQTKYKTPRQRQQARRRYIHEARPVSLEDGGRFVLSRELREELDLEGWVKFVGEGDTFEMWKPERYEEVHGPEDEEDAEPFEMDLTGLVDIE</sequence>
<dbReference type="PROSITE" id="PS51740">
    <property type="entry name" value="SPOVT_ABRB"/>
    <property type="match status" value="2"/>
</dbReference>
<gene>
    <name evidence="7 9" type="primary">mraZ</name>
    <name evidence="9" type="ORF">LNKW23_15480</name>
</gene>
<evidence type="ECO:0000256" key="3">
    <source>
        <dbReference type="ARBA" id="ARBA00022737"/>
    </source>
</evidence>
<comment type="similarity">
    <text evidence="7">Belongs to the MraZ family.</text>
</comment>
<evidence type="ECO:0000256" key="5">
    <source>
        <dbReference type="ARBA" id="ARBA00023125"/>
    </source>
</evidence>
<reference evidence="9 10" key="1">
    <citation type="submission" date="2023-04" db="EMBL/GenBank/DDBJ databases">
        <title>Marinoamorphus aggregata gen. nov., sp. Nov., isolate from tissue of brittle star Ophioplocus japonicus.</title>
        <authorList>
            <person name="Kawano K."/>
            <person name="Sawayama S."/>
            <person name="Nakagawa S."/>
        </authorList>
    </citation>
    <scope>NUCLEOTIDE SEQUENCE [LARGE SCALE GENOMIC DNA]</scope>
    <source>
        <strain evidence="9 10">NKW23</strain>
    </source>
</reference>
<dbReference type="InterPro" id="IPR003444">
    <property type="entry name" value="MraZ"/>
</dbReference>
<keyword evidence="2 7" id="KW-0963">Cytoplasm</keyword>
<name>A0ABQ6LG97_9RHOB</name>
<dbReference type="SUPFAM" id="SSF89447">
    <property type="entry name" value="AbrB/MazE/MraZ-like"/>
    <property type="match status" value="1"/>
</dbReference>
<dbReference type="InterPro" id="IPR035644">
    <property type="entry name" value="MraZ_C"/>
</dbReference>
<keyword evidence="6 7" id="KW-0804">Transcription</keyword>
<dbReference type="InterPro" id="IPR037914">
    <property type="entry name" value="SpoVT-AbrB_sf"/>
</dbReference>
<evidence type="ECO:0000256" key="7">
    <source>
        <dbReference type="HAMAP-Rule" id="MF_01008"/>
    </source>
</evidence>
<keyword evidence="5 7" id="KW-0238">DNA-binding</keyword>
<keyword evidence="4 7" id="KW-0805">Transcription regulation</keyword>
<evidence type="ECO:0000313" key="9">
    <source>
        <dbReference type="EMBL" id="GMG82335.1"/>
    </source>
</evidence>
<accession>A0ABQ6LG97</accession>
<dbReference type="InterPro" id="IPR020603">
    <property type="entry name" value="MraZ_dom"/>
</dbReference>
<dbReference type="InterPro" id="IPR035642">
    <property type="entry name" value="MraZ_N"/>
</dbReference>
<keyword evidence="3" id="KW-0677">Repeat</keyword>
<keyword evidence="10" id="KW-1185">Reference proteome</keyword>
<evidence type="ECO:0000256" key="1">
    <source>
        <dbReference type="ARBA" id="ARBA00013860"/>
    </source>
</evidence>
<dbReference type="PANTHER" id="PTHR34701:SF1">
    <property type="entry name" value="TRANSCRIPTIONAL REGULATOR MRAZ"/>
    <property type="match status" value="1"/>
</dbReference>
<dbReference type="Pfam" id="PF02381">
    <property type="entry name" value="MraZ"/>
    <property type="match status" value="1"/>
</dbReference>
<comment type="subunit">
    <text evidence="7">Forms oligomers.</text>
</comment>
<protein>
    <recommendedName>
        <fullName evidence="1 7">Transcriptional regulator MraZ</fullName>
    </recommendedName>
</protein>
<organism evidence="9 10">
    <name type="scientific">Paralimibaculum aggregatum</name>
    <dbReference type="NCBI Taxonomy" id="3036245"/>
    <lineage>
        <taxon>Bacteria</taxon>
        <taxon>Pseudomonadati</taxon>
        <taxon>Pseudomonadota</taxon>
        <taxon>Alphaproteobacteria</taxon>
        <taxon>Rhodobacterales</taxon>
        <taxon>Paracoccaceae</taxon>
        <taxon>Paralimibaculum</taxon>
    </lineage>
</organism>
<dbReference type="Gene3D" id="3.40.1550.20">
    <property type="entry name" value="Transcriptional regulator MraZ domain"/>
    <property type="match status" value="1"/>
</dbReference>
<dbReference type="InterPro" id="IPR038619">
    <property type="entry name" value="MraZ_sf"/>
</dbReference>
<dbReference type="CDD" id="cd16321">
    <property type="entry name" value="MraZ_C"/>
    <property type="match status" value="1"/>
</dbReference>
<dbReference type="EMBL" id="BSYI01000009">
    <property type="protein sequence ID" value="GMG82335.1"/>
    <property type="molecule type" value="Genomic_DNA"/>
</dbReference>
<evidence type="ECO:0000256" key="6">
    <source>
        <dbReference type="ARBA" id="ARBA00023163"/>
    </source>
</evidence>
<dbReference type="PANTHER" id="PTHR34701">
    <property type="entry name" value="TRANSCRIPTIONAL REGULATOR MRAZ"/>
    <property type="match status" value="1"/>
</dbReference>
<feature type="domain" description="SpoVT-AbrB" evidence="8">
    <location>
        <begin position="5"/>
        <end position="54"/>
    </location>
</feature>
<feature type="domain" description="SpoVT-AbrB" evidence="8">
    <location>
        <begin position="83"/>
        <end position="126"/>
    </location>
</feature>
<evidence type="ECO:0000256" key="2">
    <source>
        <dbReference type="ARBA" id="ARBA00022490"/>
    </source>
</evidence>